<sequence length="62" mass="7317">VAEEQGWTKEETIDSLLRKSGYNGRITDRIRNRVALTRYQSAKYVITYDEYIEHISRKPGKL</sequence>
<dbReference type="EMBL" id="CAJVQB010145865">
    <property type="protein sequence ID" value="CAG8855096.1"/>
    <property type="molecule type" value="Genomic_DNA"/>
</dbReference>
<dbReference type="InterPro" id="IPR023473">
    <property type="entry name" value="AMMECR1"/>
</dbReference>
<keyword evidence="3" id="KW-1185">Reference proteome</keyword>
<gene>
    <name evidence="2" type="ORF">GMARGA_LOCUS43917</name>
</gene>
<dbReference type="InterPro" id="IPR036071">
    <property type="entry name" value="AMMECR1_dom_sf"/>
</dbReference>
<accession>A0ABN7XJX5</accession>
<feature type="non-terminal residue" evidence="2">
    <location>
        <position position="62"/>
    </location>
</feature>
<evidence type="ECO:0000313" key="2">
    <source>
        <dbReference type="EMBL" id="CAG8855096.1"/>
    </source>
</evidence>
<dbReference type="InterPro" id="IPR002733">
    <property type="entry name" value="AMMECR1_domain"/>
</dbReference>
<dbReference type="PANTHER" id="PTHR13016:SF0">
    <property type="entry name" value="AMME SYNDROME CANDIDATE GENE 1 PROTEIN"/>
    <property type="match status" value="1"/>
</dbReference>
<dbReference type="PANTHER" id="PTHR13016">
    <property type="entry name" value="AMMECR1 HOMOLOG"/>
    <property type="match status" value="1"/>
</dbReference>
<feature type="domain" description="AMMECR1" evidence="1">
    <location>
        <begin position="1"/>
        <end position="55"/>
    </location>
</feature>
<name>A0ABN7XJX5_GIGMA</name>
<evidence type="ECO:0000259" key="1">
    <source>
        <dbReference type="PROSITE" id="PS51112"/>
    </source>
</evidence>
<reference evidence="2 3" key="1">
    <citation type="submission" date="2021-06" db="EMBL/GenBank/DDBJ databases">
        <authorList>
            <person name="Kallberg Y."/>
            <person name="Tangrot J."/>
            <person name="Rosling A."/>
        </authorList>
    </citation>
    <scope>NUCLEOTIDE SEQUENCE [LARGE SCALE GENOMIC DNA]</scope>
    <source>
        <strain evidence="2 3">120-4 pot B 10/14</strain>
    </source>
</reference>
<dbReference type="Gene3D" id="3.30.1490.150">
    <property type="entry name" value="Hypothetical protein ph0010, domain 2"/>
    <property type="match status" value="1"/>
</dbReference>
<evidence type="ECO:0000313" key="3">
    <source>
        <dbReference type="Proteomes" id="UP000789901"/>
    </source>
</evidence>
<comment type="caution">
    <text evidence="2">The sequence shown here is derived from an EMBL/GenBank/DDBJ whole genome shotgun (WGS) entry which is preliminary data.</text>
</comment>
<dbReference type="Proteomes" id="UP000789901">
    <property type="component" value="Unassembled WGS sequence"/>
</dbReference>
<dbReference type="SUPFAM" id="SSF143447">
    <property type="entry name" value="AMMECR1-like"/>
    <property type="match status" value="1"/>
</dbReference>
<proteinExistence type="predicted"/>
<feature type="non-terminal residue" evidence="2">
    <location>
        <position position="1"/>
    </location>
</feature>
<dbReference type="PROSITE" id="PS51112">
    <property type="entry name" value="AMMECR1"/>
    <property type="match status" value="1"/>
</dbReference>
<organism evidence="2 3">
    <name type="scientific">Gigaspora margarita</name>
    <dbReference type="NCBI Taxonomy" id="4874"/>
    <lineage>
        <taxon>Eukaryota</taxon>
        <taxon>Fungi</taxon>
        <taxon>Fungi incertae sedis</taxon>
        <taxon>Mucoromycota</taxon>
        <taxon>Glomeromycotina</taxon>
        <taxon>Glomeromycetes</taxon>
        <taxon>Diversisporales</taxon>
        <taxon>Gigasporaceae</taxon>
        <taxon>Gigaspora</taxon>
    </lineage>
</organism>
<protein>
    <submittedName>
        <fullName evidence="2">21900_t:CDS:1</fullName>
    </submittedName>
</protein>
<dbReference type="Pfam" id="PF01871">
    <property type="entry name" value="AMMECR1"/>
    <property type="match status" value="1"/>
</dbReference>